<geneLocation type="plasmid" evidence="13">
    <name>p1</name>
</geneLocation>
<evidence type="ECO:0000256" key="10">
    <source>
        <dbReference type="PROSITE-ProRule" id="PRU00560"/>
    </source>
</evidence>
<dbReference type="EMBL" id="CP068231">
    <property type="protein sequence ID" value="QQX12674.1"/>
    <property type="molecule type" value="Genomic_DNA"/>
</dbReference>
<evidence type="ECO:0000256" key="5">
    <source>
        <dbReference type="ARBA" id="ARBA00023235"/>
    </source>
</evidence>
<dbReference type="PROSITE" id="PS51217">
    <property type="entry name" value="UVRD_HELICASE_CTER"/>
    <property type="match status" value="1"/>
</dbReference>
<comment type="catalytic activity">
    <reaction evidence="6">
        <text>Couples ATP hydrolysis with the unwinding of duplex DNA by translocating in the 3'-5' direction.</text>
        <dbReference type="EC" id="5.6.2.4"/>
    </reaction>
</comment>
<dbReference type="InterPro" id="IPR014016">
    <property type="entry name" value="UvrD-like_ATP-bd"/>
</dbReference>
<evidence type="ECO:0000256" key="6">
    <source>
        <dbReference type="ARBA" id="ARBA00034617"/>
    </source>
</evidence>
<dbReference type="SUPFAM" id="SSF52540">
    <property type="entry name" value="P-loop containing nucleoside triphosphate hydrolases"/>
    <property type="match status" value="1"/>
</dbReference>
<reference evidence="13" key="1">
    <citation type="submission" date="2021-01" db="EMBL/GenBank/DDBJ databases">
        <title>GES Beta-lactamases isolated from hospital effluents in Brazil.</title>
        <authorList>
            <person name="Conte D."/>
            <person name="Mesa D."/>
            <person name="Palmeiro J.K."/>
            <person name="Dalla-Costa L.M."/>
        </authorList>
    </citation>
    <scope>NUCLEOTIDE SEQUENCE [LARGE SCALE GENOMIC DNA]</scope>
    <source>
        <strain evidence="13">Aero21</strain>
        <plasmid evidence="13">p1</plasmid>
    </source>
</reference>
<dbReference type="PANTHER" id="PTHR11070">
    <property type="entry name" value="UVRD / RECB / PCRA DNA HELICASE FAMILY MEMBER"/>
    <property type="match status" value="1"/>
</dbReference>
<evidence type="ECO:0000259" key="12">
    <source>
        <dbReference type="PROSITE" id="PS51217"/>
    </source>
</evidence>
<feature type="binding site" evidence="10">
    <location>
        <begin position="24"/>
        <end position="31"/>
    </location>
    <ligand>
        <name>ATP</name>
        <dbReference type="ChEBI" id="CHEBI:30616"/>
    </ligand>
</feature>
<dbReference type="GO" id="GO:0016787">
    <property type="term" value="F:hydrolase activity"/>
    <property type="evidence" value="ECO:0007669"/>
    <property type="project" value="UniProtKB-UniRule"/>
</dbReference>
<dbReference type="GO" id="GO:0005524">
    <property type="term" value="F:ATP binding"/>
    <property type="evidence" value="ECO:0007669"/>
    <property type="project" value="UniProtKB-UniRule"/>
</dbReference>
<dbReference type="Pfam" id="PF13361">
    <property type="entry name" value="UvrD_C"/>
    <property type="match status" value="1"/>
</dbReference>
<dbReference type="GO" id="GO:0043138">
    <property type="term" value="F:3'-5' DNA helicase activity"/>
    <property type="evidence" value="ECO:0007669"/>
    <property type="project" value="UniProtKB-EC"/>
</dbReference>
<keyword evidence="5" id="KW-0413">Isomerase</keyword>
<dbReference type="Pfam" id="PF00580">
    <property type="entry name" value="UvrD-helicase"/>
    <property type="match status" value="2"/>
</dbReference>
<evidence type="ECO:0000256" key="3">
    <source>
        <dbReference type="ARBA" id="ARBA00022806"/>
    </source>
</evidence>
<sequence>MLSAEQMQIANAVMTRSGNNLAVALPGSGKSTTCIAAIVDLLKADRKARPWMVTFTKAAAVSISSKLKLLLSKKDFDRVGVSTFHAIIGEQYRQLPNAKKLLLGPKQNITITNSMMDDGFIGDFQEARQTIDRETRNLVLSSLSSITRAYMSRCERQNDTDYNIACREVVLGLRADKVRRLNVTHMIVDEFQDTDEVQLAWLWEHAAHGIKVTAVGDDDQSIYSFRGGLGFKIMSMFTEQFAAQTYYLSTCYRCGTMILKAAGRTISANTGRIAKAMNAAAKHPGQISIVTAPDSEISFQAVSNSIMKHEGSWAVLSRNGLYLDVMELKLREENITCKRIGGQSIWEKSAADSMLRLFKMALHGRTDQNSHYALSYMFQMDHDEVDAFTDIGRLSLAEATLNLQPGLIKNALLMVLAAHGDTDDLAKMNKYCRDIKDTLKKLQLEDGDFKTCETVIGFVLAATGSWHTRLHYFVDKLDAIKQKTELTLEPTVVTLATLHGAKGLEWDNVAIIGCNDGVLPSNKSDTPETIEEERRLMYVGMTRAIHRLELHSHAKPCIYLNELVLDQALTITQIALKPGDV</sequence>
<dbReference type="GO" id="GO:0000725">
    <property type="term" value="P:recombinational repair"/>
    <property type="evidence" value="ECO:0007669"/>
    <property type="project" value="TreeGrafter"/>
</dbReference>
<evidence type="ECO:0000256" key="7">
    <source>
        <dbReference type="ARBA" id="ARBA00034808"/>
    </source>
</evidence>
<dbReference type="EC" id="5.6.2.4" evidence="7"/>
<evidence type="ECO:0000256" key="4">
    <source>
        <dbReference type="ARBA" id="ARBA00022840"/>
    </source>
</evidence>
<evidence type="ECO:0000259" key="11">
    <source>
        <dbReference type="PROSITE" id="PS51198"/>
    </source>
</evidence>
<dbReference type="Gene3D" id="3.40.50.300">
    <property type="entry name" value="P-loop containing nucleotide triphosphate hydrolases"/>
    <property type="match status" value="2"/>
</dbReference>
<dbReference type="AlphaFoldDB" id="A0A7U0LDN5"/>
<proteinExistence type="predicted"/>
<protein>
    <recommendedName>
        <fullName evidence="7">DNA 3'-5' helicase</fullName>
        <ecNumber evidence="7">5.6.2.4</ecNumber>
    </recommendedName>
    <alternativeName>
        <fullName evidence="8">DNA 3'-5' helicase II</fullName>
    </alternativeName>
</protein>
<evidence type="ECO:0000256" key="2">
    <source>
        <dbReference type="ARBA" id="ARBA00022801"/>
    </source>
</evidence>
<dbReference type="PANTHER" id="PTHR11070:SF2">
    <property type="entry name" value="ATP-DEPENDENT DNA HELICASE SRS2"/>
    <property type="match status" value="1"/>
</dbReference>
<name>A0A7U0LDN5_AERCA</name>
<evidence type="ECO:0000256" key="8">
    <source>
        <dbReference type="ARBA" id="ARBA00034923"/>
    </source>
</evidence>
<keyword evidence="2 10" id="KW-0378">Hydrolase</keyword>
<evidence type="ECO:0000256" key="1">
    <source>
        <dbReference type="ARBA" id="ARBA00022741"/>
    </source>
</evidence>
<accession>A0A7U0LDN5</accession>
<comment type="catalytic activity">
    <reaction evidence="9">
        <text>ATP + H2O = ADP + phosphate + H(+)</text>
        <dbReference type="Rhea" id="RHEA:13065"/>
        <dbReference type="ChEBI" id="CHEBI:15377"/>
        <dbReference type="ChEBI" id="CHEBI:15378"/>
        <dbReference type="ChEBI" id="CHEBI:30616"/>
        <dbReference type="ChEBI" id="CHEBI:43474"/>
        <dbReference type="ChEBI" id="CHEBI:456216"/>
        <dbReference type="EC" id="5.6.2.4"/>
    </reaction>
</comment>
<keyword evidence="1 10" id="KW-0547">Nucleotide-binding</keyword>
<evidence type="ECO:0000256" key="9">
    <source>
        <dbReference type="ARBA" id="ARBA00048988"/>
    </source>
</evidence>
<feature type="domain" description="UvrD-like helicase C-terminal" evidence="12">
    <location>
        <begin position="256"/>
        <end position="503"/>
    </location>
</feature>
<feature type="domain" description="UvrD-like helicase ATP-binding" evidence="11">
    <location>
        <begin position="3"/>
        <end position="255"/>
    </location>
</feature>
<gene>
    <name evidence="13" type="ORF">JC965_26485</name>
</gene>
<dbReference type="InterPro" id="IPR014017">
    <property type="entry name" value="DNA_helicase_UvrD-like_C"/>
</dbReference>
<keyword evidence="3 10" id="KW-0347">Helicase</keyword>
<dbReference type="Gene3D" id="1.10.486.10">
    <property type="entry name" value="PCRA, domain 4"/>
    <property type="match status" value="1"/>
</dbReference>
<evidence type="ECO:0000313" key="13">
    <source>
        <dbReference type="EMBL" id="QQX12674.1"/>
    </source>
</evidence>
<dbReference type="PROSITE" id="PS51198">
    <property type="entry name" value="UVRD_HELICASE_ATP_BIND"/>
    <property type="match status" value="1"/>
</dbReference>
<organism evidence="13">
    <name type="scientific">Aeromonas caviae</name>
    <name type="common">Aeromonas punctata</name>
    <dbReference type="NCBI Taxonomy" id="648"/>
    <lineage>
        <taxon>Bacteria</taxon>
        <taxon>Pseudomonadati</taxon>
        <taxon>Pseudomonadota</taxon>
        <taxon>Gammaproteobacteria</taxon>
        <taxon>Aeromonadales</taxon>
        <taxon>Aeromonadaceae</taxon>
        <taxon>Aeromonas</taxon>
    </lineage>
</organism>
<dbReference type="InterPro" id="IPR000212">
    <property type="entry name" value="DNA_helicase_UvrD/REP"/>
</dbReference>
<dbReference type="GO" id="GO:0003677">
    <property type="term" value="F:DNA binding"/>
    <property type="evidence" value="ECO:0007669"/>
    <property type="project" value="InterPro"/>
</dbReference>
<dbReference type="InterPro" id="IPR027417">
    <property type="entry name" value="P-loop_NTPase"/>
</dbReference>
<keyword evidence="4 10" id="KW-0067">ATP-binding</keyword>
<keyword evidence="13" id="KW-0614">Plasmid</keyword>